<dbReference type="NCBIfam" id="TIGR02532">
    <property type="entry name" value="IV_pilin_GFxxxE"/>
    <property type="match status" value="1"/>
</dbReference>
<dbReference type="RefSeq" id="WP_145034823.1">
    <property type="nucleotide sequence ID" value="NZ_CP036271.1"/>
</dbReference>
<organism evidence="3 4">
    <name type="scientific">Caulifigura coniformis</name>
    <dbReference type="NCBI Taxonomy" id="2527983"/>
    <lineage>
        <taxon>Bacteria</taxon>
        <taxon>Pseudomonadati</taxon>
        <taxon>Planctomycetota</taxon>
        <taxon>Planctomycetia</taxon>
        <taxon>Planctomycetales</taxon>
        <taxon>Planctomycetaceae</taxon>
        <taxon>Caulifigura</taxon>
    </lineage>
</organism>
<keyword evidence="1" id="KW-0472">Membrane</keyword>
<dbReference type="NCBIfam" id="TIGR04294">
    <property type="entry name" value="pre_pil_HX9DG"/>
    <property type="match status" value="1"/>
</dbReference>
<feature type="domain" description="DUF1559" evidence="2">
    <location>
        <begin position="34"/>
        <end position="298"/>
    </location>
</feature>
<dbReference type="Pfam" id="PF07963">
    <property type="entry name" value="N_methyl"/>
    <property type="match status" value="1"/>
</dbReference>
<accession>A0A517SMZ8</accession>
<evidence type="ECO:0000313" key="4">
    <source>
        <dbReference type="Proteomes" id="UP000315700"/>
    </source>
</evidence>
<keyword evidence="1" id="KW-1133">Transmembrane helix</keyword>
<feature type="transmembrane region" description="Helical" evidence="1">
    <location>
        <begin position="12"/>
        <end position="33"/>
    </location>
</feature>
<keyword evidence="1" id="KW-0812">Transmembrane</keyword>
<protein>
    <submittedName>
        <fullName evidence="3">Putative major pilin subunit</fullName>
    </submittedName>
</protein>
<dbReference type="Proteomes" id="UP000315700">
    <property type="component" value="Chromosome"/>
</dbReference>
<dbReference type="Pfam" id="PF07596">
    <property type="entry name" value="SBP_bac_10"/>
    <property type="match status" value="1"/>
</dbReference>
<keyword evidence="4" id="KW-1185">Reference proteome</keyword>
<proteinExistence type="predicted"/>
<dbReference type="SUPFAM" id="SSF54523">
    <property type="entry name" value="Pili subunits"/>
    <property type="match status" value="1"/>
</dbReference>
<dbReference type="Gene3D" id="3.30.700.10">
    <property type="entry name" value="Glycoprotein, Type 4 Pilin"/>
    <property type="match status" value="1"/>
</dbReference>
<dbReference type="KEGG" id="ccos:Pan44_55450"/>
<name>A0A517SMZ8_9PLAN</name>
<dbReference type="AlphaFoldDB" id="A0A517SMZ8"/>
<evidence type="ECO:0000259" key="2">
    <source>
        <dbReference type="Pfam" id="PF07596"/>
    </source>
</evidence>
<dbReference type="PANTHER" id="PTHR30093:SF2">
    <property type="entry name" value="TYPE II SECRETION SYSTEM PROTEIN H"/>
    <property type="match status" value="1"/>
</dbReference>
<gene>
    <name evidence="3" type="ORF">Pan44_55450</name>
</gene>
<evidence type="ECO:0000256" key="1">
    <source>
        <dbReference type="SAM" id="Phobius"/>
    </source>
</evidence>
<dbReference type="InParanoid" id="A0A517SMZ8"/>
<dbReference type="InterPro" id="IPR027558">
    <property type="entry name" value="Pre_pil_HX9DG_C"/>
</dbReference>
<evidence type="ECO:0000313" key="3">
    <source>
        <dbReference type="EMBL" id="QDT57476.1"/>
    </source>
</evidence>
<dbReference type="InterPro" id="IPR012902">
    <property type="entry name" value="N_methyl_site"/>
</dbReference>
<dbReference type="InterPro" id="IPR011453">
    <property type="entry name" value="DUF1559"/>
</dbReference>
<reference evidence="3 4" key="1">
    <citation type="submission" date="2019-02" db="EMBL/GenBank/DDBJ databases">
        <title>Deep-cultivation of Planctomycetes and their phenomic and genomic characterization uncovers novel biology.</title>
        <authorList>
            <person name="Wiegand S."/>
            <person name="Jogler M."/>
            <person name="Boedeker C."/>
            <person name="Pinto D."/>
            <person name="Vollmers J."/>
            <person name="Rivas-Marin E."/>
            <person name="Kohn T."/>
            <person name="Peeters S.H."/>
            <person name="Heuer A."/>
            <person name="Rast P."/>
            <person name="Oberbeckmann S."/>
            <person name="Bunk B."/>
            <person name="Jeske O."/>
            <person name="Meyerdierks A."/>
            <person name="Storesund J.E."/>
            <person name="Kallscheuer N."/>
            <person name="Luecker S."/>
            <person name="Lage O.M."/>
            <person name="Pohl T."/>
            <person name="Merkel B.J."/>
            <person name="Hornburger P."/>
            <person name="Mueller R.-W."/>
            <person name="Bruemmer F."/>
            <person name="Labrenz M."/>
            <person name="Spormann A.M."/>
            <person name="Op den Camp H."/>
            <person name="Overmann J."/>
            <person name="Amann R."/>
            <person name="Jetten M.S.M."/>
            <person name="Mascher T."/>
            <person name="Medema M.H."/>
            <person name="Devos D.P."/>
            <person name="Kaster A.-K."/>
            <person name="Ovreas L."/>
            <person name="Rohde M."/>
            <person name="Galperin M.Y."/>
            <person name="Jogler C."/>
        </authorList>
    </citation>
    <scope>NUCLEOTIDE SEQUENCE [LARGE SCALE GENOMIC DNA]</scope>
    <source>
        <strain evidence="3 4">Pan44</strain>
    </source>
</reference>
<sequence length="331" mass="35990">MWRRARRPGFTLIELLVVIAIIAILIALLLPAVQQAREAARRTQCRNNFKQIGLAMHNYMDVHRMLPPAMVHNVNPGVPVVGSGPRAAWGWGSLILPFLDQGPLYNQMGVGSRTLTEMLQSPTLAILARTPLPAYRCPTDIAPADNNGASREFDSSFRPNFPDNRAYVGTSNYIACAGTRTCNSNTYLTQARDGLGMMQPSGSIQLRDVVDGSSNTFMVGERDWIATAGGWVGVSRYDNDGRSAAGMVLGACQNDARLNFPPNPGNDYAEKAFGSSHEGGAHFVFGDGHVGFISENIHFDSTNQTASGPSTRMGTYQRLLRREDGLPVGEF</sequence>
<dbReference type="InterPro" id="IPR045584">
    <property type="entry name" value="Pilin-like"/>
</dbReference>
<dbReference type="EMBL" id="CP036271">
    <property type="protein sequence ID" value="QDT57476.1"/>
    <property type="molecule type" value="Genomic_DNA"/>
</dbReference>
<dbReference type="PANTHER" id="PTHR30093">
    <property type="entry name" value="GENERAL SECRETION PATHWAY PROTEIN G"/>
    <property type="match status" value="1"/>
</dbReference>
<dbReference type="OrthoDB" id="255848at2"/>